<dbReference type="EMBL" id="JAFKMG010000529">
    <property type="protein sequence ID" value="MBN8798850.1"/>
    <property type="molecule type" value="Genomic_DNA"/>
</dbReference>
<gene>
    <name evidence="1" type="ORF">J0H45_05755</name>
</gene>
<reference evidence="1" key="1">
    <citation type="submission" date="2021-02" db="EMBL/GenBank/DDBJ databases">
        <title>Thiocyanate and organic carbon inputs drive convergent selection for specific autotrophic Afipia and Thiobacillus strains within complex microbiomes.</title>
        <authorList>
            <person name="Huddy R.J."/>
            <person name="Sachdeva R."/>
            <person name="Kadzinga F."/>
            <person name="Kantor R.S."/>
            <person name="Harrison S.T.L."/>
            <person name="Banfield J.F."/>
        </authorList>
    </citation>
    <scope>NUCLEOTIDE SEQUENCE</scope>
    <source>
        <strain evidence="1">SCN18_10_11_15_R1_P_69_7</strain>
    </source>
</reference>
<dbReference type="Proteomes" id="UP000664815">
    <property type="component" value="Unassembled WGS sequence"/>
</dbReference>
<protein>
    <submittedName>
        <fullName evidence="1">Uncharacterized protein</fullName>
    </submittedName>
</protein>
<evidence type="ECO:0000313" key="1">
    <source>
        <dbReference type="EMBL" id="MBN8798850.1"/>
    </source>
</evidence>
<name>A0A9D8PUC8_9GAMM</name>
<comment type="caution">
    <text evidence="1">The sequence shown here is derived from an EMBL/GenBank/DDBJ whole genome shotgun (WGS) entry which is preliminary data.</text>
</comment>
<proteinExistence type="predicted"/>
<dbReference type="AlphaFoldDB" id="A0A9D8PUC8"/>
<organism evidence="1 2">
    <name type="scientific">Stenotrophomonas nitritireducens</name>
    <dbReference type="NCBI Taxonomy" id="83617"/>
    <lineage>
        <taxon>Bacteria</taxon>
        <taxon>Pseudomonadati</taxon>
        <taxon>Pseudomonadota</taxon>
        <taxon>Gammaproteobacteria</taxon>
        <taxon>Lysobacterales</taxon>
        <taxon>Lysobacteraceae</taxon>
        <taxon>Stenotrophomonas</taxon>
    </lineage>
</organism>
<accession>A0A9D8PUC8</accession>
<evidence type="ECO:0000313" key="2">
    <source>
        <dbReference type="Proteomes" id="UP000664815"/>
    </source>
</evidence>
<sequence>MVGGDVHGLVAVGLLRLSHAGNEQGGEQGGRGAARELCDVLLAAQGRLDAAVAEFAR</sequence>